<dbReference type="Proteomes" id="UP000316167">
    <property type="component" value="Unassembled WGS sequence"/>
</dbReference>
<dbReference type="RefSeq" id="WP_144885343.1">
    <property type="nucleotide sequence ID" value="NZ_VLLE01000003.1"/>
</dbReference>
<reference evidence="1 2" key="1">
    <citation type="journal article" date="2015" name="Stand. Genomic Sci.">
        <title>Genomic Encyclopedia of Bacterial and Archaeal Type Strains, Phase III: the genomes of soil and plant-associated and newly described type strains.</title>
        <authorList>
            <person name="Whitman W.B."/>
            <person name="Woyke T."/>
            <person name="Klenk H.P."/>
            <person name="Zhou Y."/>
            <person name="Lilburn T.G."/>
            <person name="Beck B.J."/>
            <person name="De Vos P."/>
            <person name="Vandamme P."/>
            <person name="Eisen J.A."/>
            <person name="Garrity G."/>
            <person name="Hugenholtz P."/>
            <person name="Kyrpides N.C."/>
        </authorList>
    </citation>
    <scope>NUCLEOTIDE SEQUENCE [LARGE SCALE GENOMIC DNA]</scope>
    <source>
        <strain evidence="1 2">CGMCC 1.7271</strain>
    </source>
</reference>
<dbReference type="AlphaFoldDB" id="A0A562SR65"/>
<protein>
    <submittedName>
        <fullName evidence="1">Uncharacterized protein</fullName>
    </submittedName>
</protein>
<comment type="caution">
    <text evidence="1">The sequence shown here is derived from an EMBL/GenBank/DDBJ whole genome shotgun (WGS) entry which is preliminary data.</text>
</comment>
<name>A0A562SR65_9BACT</name>
<evidence type="ECO:0000313" key="1">
    <source>
        <dbReference type="EMBL" id="TWI83270.1"/>
    </source>
</evidence>
<proteinExistence type="predicted"/>
<evidence type="ECO:0000313" key="2">
    <source>
        <dbReference type="Proteomes" id="UP000316167"/>
    </source>
</evidence>
<organism evidence="1 2">
    <name type="scientific">Lacibacter cauensis</name>
    <dbReference type="NCBI Taxonomy" id="510947"/>
    <lineage>
        <taxon>Bacteria</taxon>
        <taxon>Pseudomonadati</taxon>
        <taxon>Bacteroidota</taxon>
        <taxon>Chitinophagia</taxon>
        <taxon>Chitinophagales</taxon>
        <taxon>Chitinophagaceae</taxon>
        <taxon>Lacibacter</taxon>
    </lineage>
</organism>
<gene>
    <name evidence="1" type="ORF">IQ13_1378</name>
</gene>
<dbReference type="EMBL" id="VLLE01000003">
    <property type="protein sequence ID" value="TWI83270.1"/>
    <property type="molecule type" value="Genomic_DNA"/>
</dbReference>
<accession>A0A562SR65</accession>
<sequence>MTYLPQHIWADIAATQELKTDWAKRMFTISEGLIDEEIDRQAAFFSSLGFTNKIVLAFLQFMPLLLEQKAISSYINNKELPELRSVLPEIQDAGEAVLYVKNEHILSDYETKALYCLFKAIENSQMIS</sequence>
<keyword evidence="2" id="KW-1185">Reference proteome</keyword>